<keyword evidence="2" id="KW-1185">Reference proteome</keyword>
<accession>M2Y5A6</accession>
<name>M2Y5A6_9PROT</name>
<dbReference type="AlphaFoldDB" id="M2Y5A6"/>
<dbReference type="STRING" id="1244869.H261_19214"/>
<dbReference type="EMBL" id="AONQ01000072">
    <property type="protein sequence ID" value="EME68271.1"/>
    <property type="molecule type" value="Genomic_DNA"/>
</dbReference>
<evidence type="ECO:0000313" key="1">
    <source>
        <dbReference type="EMBL" id="EME68271.1"/>
    </source>
</evidence>
<reference evidence="1 2" key="1">
    <citation type="journal article" date="2014" name="Genome Announc.">
        <title>Draft Genome Sequence of Magnetospirillum sp. Strain SO-1, a Freshwater Magnetotactic Bacterium Isolated from the Ol'khovka River, Russia.</title>
        <authorList>
            <person name="Grouzdev D.S."/>
            <person name="Dziuba M.V."/>
            <person name="Sukhacheva M.S."/>
            <person name="Mardanov A.V."/>
            <person name="Beletskiy A.V."/>
            <person name="Kuznetsov B.B."/>
            <person name="Skryabin K.G."/>
        </authorList>
    </citation>
    <scope>NUCLEOTIDE SEQUENCE [LARGE SCALE GENOMIC DNA]</scope>
    <source>
        <strain evidence="1 2">SO-1</strain>
    </source>
</reference>
<gene>
    <name evidence="1" type="ORF">H261_19214</name>
</gene>
<organism evidence="1 2">
    <name type="scientific">Paramagnetospirillum caucaseum</name>
    <dbReference type="NCBI Taxonomy" id="1244869"/>
    <lineage>
        <taxon>Bacteria</taxon>
        <taxon>Pseudomonadati</taxon>
        <taxon>Pseudomonadota</taxon>
        <taxon>Alphaproteobacteria</taxon>
        <taxon>Rhodospirillales</taxon>
        <taxon>Magnetospirillaceae</taxon>
        <taxon>Paramagnetospirillum</taxon>
    </lineage>
</organism>
<dbReference type="Proteomes" id="UP000011744">
    <property type="component" value="Unassembled WGS sequence"/>
</dbReference>
<dbReference type="RefSeq" id="WP_008620806.1">
    <property type="nucleotide sequence ID" value="NZ_AONQ01000072.1"/>
</dbReference>
<proteinExistence type="predicted"/>
<protein>
    <submittedName>
        <fullName evidence="1">Uncharacterized protein</fullName>
    </submittedName>
</protein>
<comment type="caution">
    <text evidence="1">The sequence shown here is derived from an EMBL/GenBank/DDBJ whole genome shotgun (WGS) entry which is preliminary data.</text>
</comment>
<evidence type="ECO:0000313" key="2">
    <source>
        <dbReference type="Proteomes" id="UP000011744"/>
    </source>
</evidence>
<sequence length="88" mass="9509">MRNLNARLNRLEGAKAENAAPFSGIILDGTRAEVELRLADLSASGGNTIARVVVPHVGESINDFRRAAGLEPLAVPGWNEPYKRENTL</sequence>